<keyword evidence="6" id="KW-0961">Cell wall biogenesis/degradation</keyword>
<evidence type="ECO:0000256" key="1">
    <source>
        <dbReference type="ARBA" id="ARBA00022475"/>
    </source>
</evidence>
<dbReference type="Gene3D" id="3.30.1490.480">
    <property type="entry name" value="Endolytic murein transglycosylase"/>
    <property type="match status" value="1"/>
</dbReference>
<keyword evidence="2 7" id="KW-0812">Transmembrane</keyword>
<sequence>MDDPFLPKEPINFKKNLQKFIFLSSKNSYYFLSLVLFFLLFFYFFFSAPANFVSGAKVRIEQKSTLRDVSFELKKEKIIRSRIVFEFFVILFGGEKNIKYSYYLFEKKIPVYEVARRIANGENNMPIVMVTIPEGFNLVKIADVFSEKLTEFDKDKFLINTKGREGFLFPDTYVFSNIDNEQDVVKVMSANFEKKIAPFRKAIEDINKNERDIIIMASLIEGEAKGDADREFISGILWKRLSIGMPLQADVAPETYKTKGLPHSPINNPGIKSIKSALYPKSSSYLYYLHDKTGMIHYASTFKEHTKNVSKYLQ</sequence>
<evidence type="ECO:0000313" key="8">
    <source>
        <dbReference type="EMBL" id="OGI87612.1"/>
    </source>
</evidence>
<gene>
    <name evidence="8" type="ORF">A3A91_01745</name>
</gene>
<dbReference type="Proteomes" id="UP000177001">
    <property type="component" value="Unassembled WGS sequence"/>
</dbReference>
<feature type="transmembrane region" description="Helical" evidence="7">
    <location>
        <begin position="29"/>
        <end position="53"/>
    </location>
</feature>
<evidence type="ECO:0000256" key="6">
    <source>
        <dbReference type="ARBA" id="ARBA00023316"/>
    </source>
</evidence>
<evidence type="ECO:0000256" key="7">
    <source>
        <dbReference type="SAM" id="Phobius"/>
    </source>
</evidence>
<evidence type="ECO:0000313" key="9">
    <source>
        <dbReference type="Proteomes" id="UP000177001"/>
    </source>
</evidence>
<proteinExistence type="predicted"/>
<evidence type="ECO:0000256" key="4">
    <source>
        <dbReference type="ARBA" id="ARBA00023136"/>
    </source>
</evidence>
<dbReference type="GO" id="GO:0071555">
    <property type="term" value="P:cell wall organization"/>
    <property type="evidence" value="ECO:0007669"/>
    <property type="project" value="UniProtKB-KW"/>
</dbReference>
<keyword evidence="5" id="KW-0456">Lyase</keyword>
<keyword evidence="3 7" id="KW-1133">Transmembrane helix</keyword>
<organism evidence="8 9">
    <name type="scientific">Candidatus Nomurabacteria bacterium RIFCSPLOWO2_01_FULL_36_16</name>
    <dbReference type="NCBI Taxonomy" id="1801767"/>
    <lineage>
        <taxon>Bacteria</taxon>
        <taxon>Candidatus Nomuraibacteriota</taxon>
    </lineage>
</organism>
<dbReference type="GO" id="GO:0016829">
    <property type="term" value="F:lyase activity"/>
    <property type="evidence" value="ECO:0007669"/>
    <property type="project" value="UniProtKB-KW"/>
</dbReference>
<reference evidence="8 9" key="1">
    <citation type="journal article" date="2016" name="Nat. Commun.">
        <title>Thousands of microbial genomes shed light on interconnected biogeochemical processes in an aquifer system.</title>
        <authorList>
            <person name="Anantharaman K."/>
            <person name="Brown C.T."/>
            <person name="Hug L.A."/>
            <person name="Sharon I."/>
            <person name="Castelle C.J."/>
            <person name="Probst A.J."/>
            <person name="Thomas B.C."/>
            <person name="Singh A."/>
            <person name="Wilkins M.J."/>
            <person name="Karaoz U."/>
            <person name="Brodie E.L."/>
            <person name="Williams K.H."/>
            <person name="Hubbard S.S."/>
            <person name="Banfield J.F."/>
        </authorList>
    </citation>
    <scope>NUCLEOTIDE SEQUENCE [LARGE SCALE GENOMIC DNA]</scope>
</reference>
<dbReference type="AlphaFoldDB" id="A0A1F6X0J2"/>
<dbReference type="InterPro" id="IPR003770">
    <property type="entry name" value="MLTG-like"/>
</dbReference>
<comment type="caution">
    <text evidence="8">The sequence shown here is derived from an EMBL/GenBank/DDBJ whole genome shotgun (WGS) entry which is preliminary data.</text>
</comment>
<keyword evidence="4 7" id="KW-0472">Membrane</keyword>
<keyword evidence="1" id="KW-1003">Cell membrane</keyword>
<dbReference type="PANTHER" id="PTHR30518">
    <property type="entry name" value="ENDOLYTIC MUREIN TRANSGLYCOSYLASE"/>
    <property type="match status" value="1"/>
</dbReference>
<dbReference type="Pfam" id="PF02618">
    <property type="entry name" value="YceG"/>
    <property type="match status" value="2"/>
</dbReference>
<accession>A0A1F6X0J2</accession>
<evidence type="ECO:0000256" key="2">
    <source>
        <dbReference type="ARBA" id="ARBA00022692"/>
    </source>
</evidence>
<dbReference type="PANTHER" id="PTHR30518:SF2">
    <property type="entry name" value="ENDOLYTIC MUREIN TRANSGLYCOSYLASE"/>
    <property type="match status" value="1"/>
</dbReference>
<dbReference type="EMBL" id="MFUR01000001">
    <property type="protein sequence ID" value="OGI87612.1"/>
    <property type="molecule type" value="Genomic_DNA"/>
</dbReference>
<protein>
    <recommendedName>
        <fullName evidence="10">Endolytic murein transglycosylase</fullName>
    </recommendedName>
</protein>
<evidence type="ECO:0000256" key="5">
    <source>
        <dbReference type="ARBA" id="ARBA00023239"/>
    </source>
</evidence>
<name>A0A1F6X0J2_9BACT</name>
<evidence type="ECO:0000256" key="3">
    <source>
        <dbReference type="ARBA" id="ARBA00022989"/>
    </source>
</evidence>
<evidence type="ECO:0008006" key="10">
    <source>
        <dbReference type="Google" id="ProtNLM"/>
    </source>
</evidence>